<proteinExistence type="predicted"/>
<feature type="compositionally biased region" description="Basic residues" evidence="1">
    <location>
        <begin position="328"/>
        <end position="337"/>
    </location>
</feature>
<gene>
    <name evidence="2" type="ORF">B0T24DRAFT_430212</name>
</gene>
<feature type="region of interest" description="Disordered" evidence="1">
    <location>
        <begin position="227"/>
        <end position="253"/>
    </location>
</feature>
<accession>A0AAE0MZF5</accession>
<name>A0AAE0MZF5_9PEZI</name>
<dbReference type="EMBL" id="JAULSN010000009">
    <property type="protein sequence ID" value="KAK3365261.1"/>
    <property type="molecule type" value="Genomic_DNA"/>
</dbReference>
<reference evidence="2" key="1">
    <citation type="journal article" date="2023" name="Mol. Phylogenet. Evol.">
        <title>Genome-scale phylogeny and comparative genomics of the fungal order Sordariales.</title>
        <authorList>
            <person name="Hensen N."/>
            <person name="Bonometti L."/>
            <person name="Westerberg I."/>
            <person name="Brannstrom I.O."/>
            <person name="Guillou S."/>
            <person name="Cros-Aarteil S."/>
            <person name="Calhoun S."/>
            <person name="Haridas S."/>
            <person name="Kuo A."/>
            <person name="Mondo S."/>
            <person name="Pangilinan J."/>
            <person name="Riley R."/>
            <person name="LaButti K."/>
            <person name="Andreopoulos B."/>
            <person name="Lipzen A."/>
            <person name="Chen C."/>
            <person name="Yan M."/>
            <person name="Daum C."/>
            <person name="Ng V."/>
            <person name="Clum A."/>
            <person name="Steindorff A."/>
            <person name="Ohm R.A."/>
            <person name="Martin F."/>
            <person name="Silar P."/>
            <person name="Natvig D.O."/>
            <person name="Lalanne C."/>
            <person name="Gautier V."/>
            <person name="Ament-Velasquez S.L."/>
            <person name="Kruys A."/>
            <person name="Hutchinson M.I."/>
            <person name="Powell A.J."/>
            <person name="Barry K."/>
            <person name="Miller A.N."/>
            <person name="Grigoriev I.V."/>
            <person name="Debuchy R."/>
            <person name="Gladieux P."/>
            <person name="Hiltunen Thoren M."/>
            <person name="Johannesson H."/>
        </authorList>
    </citation>
    <scope>NUCLEOTIDE SEQUENCE</scope>
    <source>
        <strain evidence="2">CBS 958.72</strain>
    </source>
</reference>
<sequence>MFRAESENLSLMWMNTASCPTETKRGVEIMRIVSSLAKLAPMNDLTCTPGGSADQPHGWYCTHSASVPEQACGLLFLIWPCPPSFQSRRAATLAERAPSRLGVARVGSGGAGLAGQRGLMSSWLLPRIFAHAGNLPPPWTHPAVLQGRSQTDSAVRVMRENDESKLQSVELWQTSMLSFRWRRGLRECYFSAPRDLPATPVAWSLDEASPVSLTCLRKPCPFAGSSLQQAERPADLEGAGKQSRLANSPLRSTKAQKENWLPLPLPEVFAPPRLLFWLVGEGDPPMTYPSPTNMRGTYLERLKAALRKEDRWLWRCGTVGKTASFPRGSHRSPRSRSHPPSSNVETHQSE</sequence>
<dbReference type="Proteomes" id="UP001287356">
    <property type="component" value="Unassembled WGS sequence"/>
</dbReference>
<organism evidence="2 3">
    <name type="scientific">Lasiosphaeria ovina</name>
    <dbReference type="NCBI Taxonomy" id="92902"/>
    <lineage>
        <taxon>Eukaryota</taxon>
        <taxon>Fungi</taxon>
        <taxon>Dikarya</taxon>
        <taxon>Ascomycota</taxon>
        <taxon>Pezizomycotina</taxon>
        <taxon>Sordariomycetes</taxon>
        <taxon>Sordariomycetidae</taxon>
        <taxon>Sordariales</taxon>
        <taxon>Lasiosphaeriaceae</taxon>
        <taxon>Lasiosphaeria</taxon>
    </lineage>
</organism>
<evidence type="ECO:0000256" key="1">
    <source>
        <dbReference type="SAM" id="MobiDB-lite"/>
    </source>
</evidence>
<keyword evidence="3" id="KW-1185">Reference proteome</keyword>
<protein>
    <submittedName>
        <fullName evidence="2">Uncharacterized protein</fullName>
    </submittedName>
</protein>
<comment type="caution">
    <text evidence="2">The sequence shown here is derived from an EMBL/GenBank/DDBJ whole genome shotgun (WGS) entry which is preliminary data.</text>
</comment>
<feature type="region of interest" description="Disordered" evidence="1">
    <location>
        <begin position="322"/>
        <end position="350"/>
    </location>
</feature>
<evidence type="ECO:0000313" key="3">
    <source>
        <dbReference type="Proteomes" id="UP001287356"/>
    </source>
</evidence>
<reference evidence="2" key="2">
    <citation type="submission" date="2023-06" db="EMBL/GenBank/DDBJ databases">
        <authorList>
            <consortium name="Lawrence Berkeley National Laboratory"/>
            <person name="Haridas S."/>
            <person name="Hensen N."/>
            <person name="Bonometti L."/>
            <person name="Westerberg I."/>
            <person name="Brannstrom I.O."/>
            <person name="Guillou S."/>
            <person name="Cros-Aarteil S."/>
            <person name="Calhoun S."/>
            <person name="Kuo A."/>
            <person name="Mondo S."/>
            <person name="Pangilinan J."/>
            <person name="Riley R."/>
            <person name="Labutti K."/>
            <person name="Andreopoulos B."/>
            <person name="Lipzen A."/>
            <person name="Chen C."/>
            <person name="Yanf M."/>
            <person name="Daum C."/>
            <person name="Ng V."/>
            <person name="Clum A."/>
            <person name="Steindorff A."/>
            <person name="Ohm R."/>
            <person name="Martin F."/>
            <person name="Silar P."/>
            <person name="Natvig D."/>
            <person name="Lalanne C."/>
            <person name="Gautier V."/>
            <person name="Ament-Velasquez S.L."/>
            <person name="Kruys A."/>
            <person name="Hutchinson M.I."/>
            <person name="Powell A.J."/>
            <person name="Barry K."/>
            <person name="Miller A.N."/>
            <person name="Grigoriev I.V."/>
            <person name="Debuchy R."/>
            <person name="Gladieux P."/>
            <person name="Thoren M.H."/>
            <person name="Johannesson H."/>
        </authorList>
    </citation>
    <scope>NUCLEOTIDE SEQUENCE</scope>
    <source>
        <strain evidence="2">CBS 958.72</strain>
    </source>
</reference>
<dbReference type="AlphaFoldDB" id="A0AAE0MZF5"/>
<feature type="compositionally biased region" description="Polar residues" evidence="1">
    <location>
        <begin position="244"/>
        <end position="253"/>
    </location>
</feature>
<evidence type="ECO:0000313" key="2">
    <source>
        <dbReference type="EMBL" id="KAK3365261.1"/>
    </source>
</evidence>